<dbReference type="STRING" id="1218108.GCA_000382425_03265"/>
<keyword evidence="3" id="KW-1185">Reference proteome</keyword>
<evidence type="ECO:0000313" key="2">
    <source>
        <dbReference type="EMBL" id="GEM52512.1"/>
    </source>
</evidence>
<proteinExistence type="predicted"/>
<evidence type="ECO:0000313" key="3">
    <source>
        <dbReference type="Proteomes" id="UP000321245"/>
    </source>
</evidence>
<name>A0A511NI79_9FLAO</name>
<evidence type="ECO:0000256" key="1">
    <source>
        <dbReference type="SAM" id="Phobius"/>
    </source>
</evidence>
<accession>A0A511NI79</accession>
<feature type="transmembrane region" description="Helical" evidence="1">
    <location>
        <begin position="72"/>
        <end position="90"/>
    </location>
</feature>
<dbReference type="AlphaFoldDB" id="A0A511NI79"/>
<keyword evidence="1" id="KW-1133">Transmembrane helix</keyword>
<keyword evidence="1" id="KW-0812">Transmembrane</keyword>
<reference evidence="2 3" key="1">
    <citation type="submission" date="2019-07" db="EMBL/GenBank/DDBJ databases">
        <title>Whole genome shotgun sequence of Empedobacter brevis NBRC 14943.</title>
        <authorList>
            <person name="Hosoyama A."/>
            <person name="Uohara A."/>
            <person name="Ohji S."/>
            <person name="Ichikawa N."/>
        </authorList>
    </citation>
    <scope>NUCLEOTIDE SEQUENCE [LARGE SCALE GENOMIC DNA]</scope>
    <source>
        <strain evidence="2 3">NBRC 14943</strain>
    </source>
</reference>
<protein>
    <submittedName>
        <fullName evidence="2">Uncharacterized protein</fullName>
    </submittedName>
</protein>
<dbReference type="EMBL" id="BJXC01000016">
    <property type="protein sequence ID" value="GEM52512.1"/>
    <property type="molecule type" value="Genomic_DNA"/>
</dbReference>
<dbReference type="Proteomes" id="UP000321245">
    <property type="component" value="Unassembled WGS sequence"/>
</dbReference>
<comment type="caution">
    <text evidence="2">The sequence shown here is derived from an EMBL/GenBank/DDBJ whole genome shotgun (WGS) entry which is preliminary data.</text>
</comment>
<gene>
    <name evidence="2" type="ORF">EB1_23020</name>
</gene>
<keyword evidence="1" id="KW-0472">Membrane</keyword>
<sequence>MGNPRDLTTIPFKQFFKVLKITIMKALLKLFLLIFFFAGSATIFAKPNSIRNGQLLSTNFENKETVKSPNPINLYGAGVLLAVVLCAYRFRKKII</sequence>
<organism evidence="2 3">
    <name type="scientific">Empedobacter brevis NBRC 14943 = ATCC 43319</name>
    <dbReference type="NCBI Taxonomy" id="1218108"/>
    <lineage>
        <taxon>Bacteria</taxon>
        <taxon>Pseudomonadati</taxon>
        <taxon>Bacteroidota</taxon>
        <taxon>Flavobacteriia</taxon>
        <taxon>Flavobacteriales</taxon>
        <taxon>Weeksellaceae</taxon>
        <taxon>Empedobacter</taxon>
    </lineage>
</organism>